<evidence type="ECO:0000313" key="5">
    <source>
        <dbReference type="Proteomes" id="UP000612808"/>
    </source>
</evidence>
<protein>
    <recommendedName>
        <fullName evidence="3">PE-PPE domain-containing protein</fullName>
    </recommendedName>
</protein>
<gene>
    <name evidence="4" type="ORF">Aru02nite_61760</name>
</gene>
<comment type="caution">
    <text evidence="4">The sequence shown here is derived from an EMBL/GenBank/DDBJ whole genome shotgun (WGS) entry which is preliminary data.</text>
</comment>
<dbReference type="SMART" id="SM01110">
    <property type="entry name" value="Cutinase"/>
    <property type="match status" value="1"/>
</dbReference>
<dbReference type="Gene3D" id="3.40.50.1820">
    <property type="entry name" value="alpha/beta hydrolase"/>
    <property type="match status" value="1"/>
</dbReference>
<evidence type="ECO:0000313" key="4">
    <source>
        <dbReference type="EMBL" id="GID15287.1"/>
    </source>
</evidence>
<keyword evidence="1" id="KW-0378">Hydrolase</keyword>
<evidence type="ECO:0000259" key="3">
    <source>
        <dbReference type="Pfam" id="PF08237"/>
    </source>
</evidence>
<sequence length="254" mass="26477">MVNLLRTRRRRVGALVASAVAVVAAVGTWAGPSYAAGSDHYYIEAGGTGSVPVDGKGCTVTYGYANRRLDGGIAVPVCYPASGGPFVGPHNEMPDLSATGFDESVRLGYKAMLAAVEETHRAHPDATITIVGYSQGAWVGDLVLQTLASGATDVPKKQVNGMLYADPMQPGTGLWATVPKGVGLAGVTSPGPGPETFDGIHVRRFCIHTDGVCDATSLRSIEGLLANHPRYPQENGILPQTIAADGGDGIRWYD</sequence>
<dbReference type="InterPro" id="IPR013228">
    <property type="entry name" value="PE-PPE_C"/>
</dbReference>
<dbReference type="AlphaFoldDB" id="A0A8J3JBB4"/>
<reference evidence="4" key="1">
    <citation type="submission" date="2021-01" db="EMBL/GenBank/DDBJ databases">
        <title>Whole genome shotgun sequence of Actinocatenispora rupis NBRC 107355.</title>
        <authorList>
            <person name="Komaki H."/>
            <person name="Tamura T."/>
        </authorList>
    </citation>
    <scope>NUCLEOTIDE SEQUENCE</scope>
    <source>
        <strain evidence="4">NBRC 107355</strain>
    </source>
</reference>
<dbReference type="GO" id="GO:0016787">
    <property type="term" value="F:hydrolase activity"/>
    <property type="evidence" value="ECO:0007669"/>
    <property type="project" value="UniProtKB-KW"/>
</dbReference>
<dbReference type="Pfam" id="PF08237">
    <property type="entry name" value="PE-PPE"/>
    <property type="match status" value="1"/>
</dbReference>
<evidence type="ECO:0000256" key="2">
    <source>
        <dbReference type="SAM" id="SignalP"/>
    </source>
</evidence>
<dbReference type="InterPro" id="IPR029058">
    <property type="entry name" value="AB_hydrolase_fold"/>
</dbReference>
<feature type="domain" description="PE-PPE" evidence="3">
    <location>
        <begin position="77"/>
        <end position="213"/>
    </location>
</feature>
<proteinExistence type="predicted"/>
<accession>A0A8J3JBB4</accession>
<keyword evidence="5" id="KW-1185">Reference proteome</keyword>
<dbReference type="Proteomes" id="UP000612808">
    <property type="component" value="Unassembled WGS sequence"/>
</dbReference>
<dbReference type="SUPFAM" id="SSF53474">
    <property type="entry name" value="alpha/beta-Hydrolases"/>
    <property type="match status" value="1"/>
</dbReference>
<feature type="signal peptide" evidence="2">
    <location>
        <begin position="1"/>
        <end position="35"/>
    </location>
</feature>
<dbReference type="InterPro" id="IPR000675">
    <property type="entry name" value="Cutinase/axe"/>
</dbReference>
<dbReference type="EMBL" id="BOMB01000040">
    <property type="protein sequence ID" value="GID15287.1"/>
    <property type="molecule type" value="Genomic_DNA"/>
</dbReference>
<evidence type="ECO:0000256" key="1">
    <source>
        <dbReference type="ARBA" id="ARBA00022801"/>
    </source>
</evidence>
<name>A0A8J3JBB4_9ACTN</name>
<keyword evidence="2" id="KW-0732">Signal</keyword>
<organism evidence="4 5">
    <name type="scientific">Actinocatenispora rupis</name>
    <dbReference type="NCBI Taxonomy" id="519421"/>
    <lineage>
        <taxon>Bacteria</taxon>
        <taxon>Bacillati</taxon>
        <taxon>Actinomycetota</taxon>
        <taxon>Actinomycetes</taxon>
        <taxon>Micromonosporales</taxon>
        <taxon>Micromonosporaceae</taxon>
        <taxon>Actinocatenispora</taxon>
    </lineage>
</organism>
<feature type="chain" id="PRO_5035217409" description="PE-PPE domain-containing protein" evidence="2">
    <location>
        <begin position="36"/>
        <end position="254"/>
    </location>
</feature>